<organism evidence="2 3">
    <name type="scientific">Dorcoceras hygrometricum</name>
    <dbReference type="NCBI Taxonomy" id="472368"/>
    <lineage>
        <taxon>Eukaryota</taxon>
        <taxon>Viridiplantae</taxon>
        <taxon>Streptophyta</taxon>
        <taxon>Embryophyta</taxon>
        <taxon>Tracheophyta</taxon>
        <taxon>Spermatophyta</taxon>
        <taxon>Magnoliopsida</taxon>
        <taxon>eudicotyledons</taxon>
        <taxon>Gunneridae</taxon>
        <taxon>Pentapetalae</taxon>
        <taxon>asterids</taxon>
        <taxon>lamiids</taxon>
        <taxon>Lamiales</taxon>
        <taxon>Gesneriaceae</taxon>
        <taxon>Didymocarpoideae</taxon>
        <taxon>Trichosporeae</taxon>
        <taxon>Loxocarpinae</taxon>
        <taxon>Dorcoceras</taxon>
    </lineage>
</organism>
<protein>
    <submittedName>
        <fullName evidence="2">Uncharacterized protein</fullName>
    </submittedName>
</protein>
<keyword evidence="1" id="KW-0472">Membrane</keyword>
<evidence type="ECO:0000313" key="3">
    <source>
        <dbReference type="Proteomes" id="UP000250235"/>
    </source>
</evidence>
<name>A0A2Z7BIG7_9LAMI</name>
<evidence type="ECO:0000256" key="1">
    <source>
        <dbReference type="SAM" id="Phobius"/>
    </source>
</evidence>
<dbReference type="Proteomes" id="UP000250235">
    <property type="component" value="Unassembled WGS sequence"/>
</dbReference>
<accession>A0A2Z7BIG7</accession>
<keyword evidence="1" id="KW-1133">Transmembrane helix</keyword>
<reference evidence="2 3" key="1">
    <citation type="journal article" date="2015" name="Proc. Natl. Acad. Sci. U.S.A.">
        <title>The resurrection genome of Boea hygrometrica: A blueprint for survival of dehydration.</title>
        <authorList>
            <person name="Xiao L."/>
            <person name="Yang G."/>
            <person name="Zhang L."/>
            <person name="Yang X."/>
            <person name="Zhao S."/>
            <person name="Ji Z."/>
            <person name="Zhou Q."/>
            <person name="Hu M."/>
            <person name="Wang Y."/>
            <person name="Chen M."/>
            <person name="Xu Y."/>
            <person name="Jin H."/>
            <person name="Xiao X."/>
            <person name="Hu G."/>
            <person name="Bao F."/>
            <person name="Hu Y."/>
            <person name="Wan P."/>
            <person name="Li L."/>
            <person name="Deng X."/>
            <person name="Kuang T."/>
            <person name="Xiang C."/>
            <person name="Zhu J.K."/>
            <person name="Oliver M.J."/>
            <person name="He Y."/>
        </authorList>
    </citation>
    <scope>NUCLEOTIDE SEQUENCE [LARGE SCALE GENOMIC DNA]</scope>
    <source>
        <strain evidence="3">cv. XS01</strain>
    </source>
</reference>
<dbReference type="PROSITE" id="PS51257">
    <property type="entry name" value="PROKAR_LIPOPROTEIN"/>
    <property type="match status" value="1"/>
</dbReference>
<sequence>MKTLNSVYVVSHTVAADVHLWSLGVHTSAACVGWNSDFSRPLIVVIVLGIKHVAYTHLHLRSAFAAIASLLLFCLLARMRGRAVIPHSHFPYAPSV</sequence>
<evidence type="ECO:0000313" key="2">
    <source>
        <dbReference type="EMBL" id="KZV34194.1"/>
    </source>
</evidence>
<gene>
    <name evidence="2" type="ORF">F511_40186</name>
</gene>
<keyword evidence="3" id="KW-1185">Reference proteome</keyword>
<dbReference type="AlphaFoldDB" id="A0A2Z7BIG7"/>
<proteinExistence type="predicted"/>
<keyword evidence="1" id="KW-0812">Transmembrane</keyword>
<dbReference type="EMBL" id="KV005159">
    <property type="protein sequence ID" value="KZV34194.1"/>
    <property type="molecule type" value="Genomic_DNA"/>
</dbReference>
<feature type="transmembrane region" description="Helical" evidence="1">
    <location>
        <begin position="58"/>
        <end position="77"/>
    </location>
</feature>